<proteinExistence type="predicted"/>
<sequence length="1436" mass="163990">MHSSSESNPVHNSDVRRPSVDQYNPAKLSASLSVLLDRNAPLARLDAGVLLDRLKRVKSENVRVFDDSYYETFNFDGLDAPTKPGLTRRLSSIRLVNLESGLVKELSVRARRSSADTRKIQITNDPDFDILEGVDVEDIFQVITRQGREPPSSLESEKEDAPGPSKANVCEAVLRAVFAPKFQGEYEKEEEETVETLRDAFALPGSQFDNAERRATYAARYRRAELKAKFRALSRDKDETVQPNQFGDQASYESWKKQELDKILELITSLGGELPPFSGSVQILKIAAYHLKPAKWIRRLQCSRGRSTFQVYYTVKVLSSTIQSPSYQKAIDLDGDDATSLLEPAFLSKVVVCKGSADWQGESPWITVNSLQDQILIEFWERREEKCIKFRIANKKLDHGCMPNVGCGLKRKGTGRRKTAPRIGDLFLGQKYVNFSHIERQALADGGMQGKAPEELENLADEKNRDCMSVVQMQFAACCKNDSRDTPPNELLLQPPVEDLGRAYDCLIRVAFQADKAVYKLGKKWEKVVEDFAAHYRIRTERCQLGLVQILAEKFEPTFRYLSTVVDDWSPVCTAAREGKLTKTELAMHSDIARILAKPAEEALENFQTTFNESQPAGSLSKLLELLALILCWDPNVNEILIPLRGWIEDSCEKRVRSKLFYDANGEKQEEITLQNLIETVKLVRSDIEEHGKVYQREFPPDIKLPTITARIHYKLVIEYTKSFVDSVAEKTFTKEYGELASELLALQQDVERHGIQLPFADIHHIFEKNISEWLAVMEPRMFDFVMNSCSGERWEPLTKATTMTETTFLYSGSVIDLYWMMTEYVDELTSRLLILPSGLQYVWHIEAGICAAVQLYVGRLEKLCLRDLPEEERGTVDDDTDESDSDIGTITVNAPHAPSQYISMSLCVKLNNINEVIQRQQELESYLDKKLQFFVPSVNDDDELSMSEDFGTEERFQSVNDDLDAKNKVGEKFKDLGKVIHHTYNNVIGSIVERMQGRLRLELQTVLKSVPEGDEYAIEDVLEPLTSYMDENIVVMNDWLHPTIFKRLLKEMAKALFFCMEEFVLNKDEDPTPMTPHQREMLKRSLTELYDYFDGYGQSNGRGLTLSQTHQACARLRKILECWDLSTRILCTRYWPAWIKFNDYMFQKQESSRQIRYNSEDNLRSTSSSSIDDEPLDEEVELHVLDYLWLLKQRKDDEAKELVATQSLIATEKTTQFIFGLPRDEEIIASFSCRDASKKEGTLYITTHHIAFAENNVVAAHNPRLFVLSFERLMSVHTKGENTVVLVPFNLRPKSFTNLSDSAAVPRTIFDQIEGSGTYLEKSMRPSYSKQNSLSDIVLKEYHCSKRQGVIRQLRGTLVISATHITFEPLEILKQERESMDFASISNVAERKGLRTSCLVIDLKYGGHIEFVEFTKTELSLPEIVKEIQKLVLST</sequence>
<dbReference type="InterPro" id="IPR014772">
    <property type="entry name" value="Munc13_dom-2"/>
</dbReference>
<dbReference type="Gene3D" id="1.20.58.1100">
    <property type="match status" value="1"/>
</dbReference>
<evidence type="ECO:0000313" key="4">
    <source>
        <dbReference type="Proteomes" id="UP000244005"/>
    </source>
</evidence>
<dbReference type="PANTHER" id="PTHR31280">
    <property type="entry name" value="PROTEIN UNC-13 HOMOLOG"/>
    <property type="match status" value="1"/>
</dbReference>
<keyword evidence="4" id="KW-1185">Reference proteome</keyword>
<evidence type="ECO:0000259" key="2">
    <source>
        <dbReference type="PROSITE" id="PS51259"/>
    </source>
</evidence>
<dbReference type="EMBL" id="KZ772769">
    <property type="protein sequence ID" value="PTQ32539.1"/>
    <property type="molecule type" value="Genomic_DNA"/>
</dbReference>
<dbReference type="InterPro" id="IPR011993">
    <property type="entry name" value="PH-like_dom_sf"/>
</dbReference>
<dbReference type="Gramene" id="Mp6g06190.1">
    <property type="protein sequence ID" value="Mp6g06190.1.cds"/>
    <property type="gene ID" value="Mp6g06190"/>
</dbReference>
<dbReference type="OrthoDB" id="1917555at2759"/>
<protein>
    <recommendedName>
        <fullName evidence="2">MHD2 domain-containing protein</fullName>
    </recommendedName>
</protein>
<accession>A0A2R6WFA7</accession>
<gene>
    <name evidence="3" type="ORF">MARPO_0097s0025</name>
</gene>
<dbReference type="Pfam" id="PF02893">
    <property type="entry name" value="GRAM"/>
    <property type="match status" value="1"/>
</dbReference>
<dbReference type="PANTHER" id="PTHR31280:SF24">
    <property type="entry name" value="C2 DOMAIN-CONTAINING PROTEIN"/>
    <property type="match status" value="1"/>
</dbReference>
<dbReference type="InterPro" id="IPR008528">
    <property type="entry name" value="unc-13_homologue"/>
</dbReference>
<reference evidence="4" key="1">
    <citation type="journal article" date="2017" name="Cell">
        <title>Insights into land plant evolution garnered from the Marchantia polymorpha genome.</title>
        <authorList>
            <person name="Bowman J.L."/>
            <person name="Kohchi T."/>
            <person name="Yamato K.T."/>
            <person name="Jenkins J."/>
            <person name="Shu S."/>
            <person name="Ishizaki K."/>
            <person name="Yamaoka S."/>
            <person name="Nishihama R."/>
            <person name="Nakamura Y."/>
            <person name="Berger F."/>
            <person name="Adam C."/>
            <person name="Aki S.S."/>
            <person name="Althoff F."/>
            <person name="Araki T."/>
            <person name="Arteaga-Vazquez M.A."/>
            <person name="Balasubrmanian S."/>
            <person name="Barry K."/>
            <person name="Bauer D."/>
            <person name="Boehm C.R."/>
            <person name="Briginshaw L."/>
            <person name="Caballero-Perez J."/>
            <person name="Catarino B."/>
            <person name="Chen F."/>
            <person name="Chiyoda S."/>
            <person name="Chovatia M."/>
            <person name="Davies K.M."/>
            <person name="Delmans M."/>
            <person name="Demura T."/>
            <person name="Dierschke T."/>
            <person name="Dolan L."/>
            <person name="Dorantes-Acosta A.E."/>
            <person name="Eklund D.M."/>
            <person name="Florent S.N."/>
            <person name="Flores-Sandoval E."/>
            <person name="Fujiyama A."/>
            <person name="Fukuzawa H."/>
            <person name="Galik B."/>
            <person name="Grimanelli D."/>
            <person name="Grimwood J."/>
            <person name="Grossniklaus U."/>
            <person name="Hamada T."/>
            <person name="Haseloff J."/>
            <person name="Hetherington A.J."/>
            <person name="Higo A."/>
            <person name="Hirakawa Y."/>
            <person name="Hundley H.N."/>
            <person name="Ikeda Y."/>
            <person name="Inoue K."/>
            <person name="Inoue S.I."/>
            <person name="Ishida S."/>
            <person name="Jia Q."/>
            <person name="Kakita M."/>
            <person name="Kanazawa T."/>
            <person name="Kawai Y."/>
            <person name="Kawashima T."/>
            <person name="Kennedy M."/>
            <person name="Kinose K."/>
            <person name="Kinoshita T."/>
            <person name="Kohara Y."/>
            <person name="Koide E."/>
            <person name="Komatsu K."/>
            <person name="Kopischke S."/>
            <person name="Kubo M."/>
            <person name="Kyozuka J."/>
            <person name="Lagercrantz U."/>
            <person name="Lin S.S."/>
            <person name="Lindquist E."/>
            <person name="Lipzen A.M."/>
            <person name="Lu C.W."/>
            <person name="De Luna E."/>
            <person name="Martienssen R.A."/>
            <person name="Minamino N."/>
            <person name="Mizutani M."/>
            <person name="Mizutani M."/>
            <person name="Mochizuki N."/>
            <person name="Monte I."/>
            <person name="Mosher R."/>
            <person name="Nagasaki H."/>
            <person name="Nakagami H."/>
            <person name="Naramoto S."/>
            <person name="Nishitani K."/>
            <person name="Ohtani M."/>
            <person name="Okamoto T."/>
            <person name="Okumura M."/>
            <person name="Phillips J."/>
            <person name="Pollak B."/>
            <person name="Reinders A."/>
            <person name="Rovekamp M."/>
            <person name="Sano R."/>
            <person name="Sawa S."/>
            <person name="Schmid M.W."/>
            <person name="Shirakawa M."/>
            <person name="Solano R."/>
            <person name="Spunde A."/>
            <person name="Suetsugu N."/>
            <person name="Sugano S."/>
            <person name="Sugiyama A."/>
            <person name="Sun R."/>
            <person name="Suzuki Y."/>
            <person name="Takenaka M."/>
            <person name="Takezawa D."/>
            <person name="Tomogane H."/>
            <person name="Tsuzuki M."/>
            <person name="Ueda T."/>
            <person name="Umeda M."/>
            <person name="Ward J.M."/>
            <person name="Watanabe Y."/>
            <person name="Yazaki K."/>
            <person name="Yokoyama R."/>
            <person name="Yoshitake Y."/>
            <person name="Yotsui I."/>
            <person name="Zachgo S."/>
            <person name="Schmutz J."/>
        </authorList>
    </citation>
    <scope>NUCLEOTIDE SEQUENCE [LARGE SCALE GENOMIC DNA]</scope>
    <source>
        <strain evidence="4">Tak-1</strain>
    </source>
</reference>
<dbReference type="Gene3D" id="2.30.29.30">
    <property type="entry name" value="Pleckstrin-homology domain (PH domain)/Phosphotyrosine-binding domain (PTB)"/>
    <property type="match status" value="1"/>
</dbReference>
<dbReference type="OMA" id="SYMLADE"/>
<feature type="domain" description="MHD2" evidence="2">
    <location>
        <begin position="1020"/>
        <end position="1135"/>
    </location>
</feature>
<feature type="compositionally biased region" description="Polar residues" evidence="1">
    <location>
        <begin position="1"/>
        <end position="11"/>
    </location>
</feature>
<evidence type="ECO:0000313" key="3">
    <source>
        <dbReference type="EMBL" id="PTQ32539.1"/>
    </source>
</evidence>
<dbReference type="Gene3D" id="1.10.357.50">
    <property type="match status" value="1"/>
</dbReference>
<feature type="region of interest" description="Disordered" evidence="1">
    <location>
        <begin position="1"/>
        <end position="22"/>
    </location>
</feature>
<dbReference type="Proteomes" id="UP000244005">
    <property type="component" value="Unassembled WGS sequence"/>
</dbReference>
<name>A0A2R6WFA7_MARPO</name>
<evidence type="ECO:0000256" key="1">
    <source>
        <dbReference type="SAM" id="MobiDB-lite"/>
    </source>
</evidence>
<dbReference type="PROSITE" id="PS51259">
    <property type="entry name" value="MHD2"/>
    <property type="match status" value="1"/>
</dbReference>
<organism evidence="3 4">
    <name type="scientific">Marchantia polymorpha</name>
    <name type="common">Common liverwort</name>
    <name type="synonym">Marchantia aquatica</name>
    <dbReference type="NCBI Taxonomy" id="3197"/>
    <lineage>
        <taxon>Eukaryota</taxon>
        <taxon>Viridiplantae</taxon>
        <taxon>Streptophyta</taxon>
        <taxon>Embryophyta</taxon>
        <taxon>Marchantiophyta</taxon>
        <taxon>Marchantiopsida</taxon>
        <taxon>Marchantiidae</taxon>
        <taxon>Marchantiales</taxon>
        <taxon>Marchantiaceae</taxon>
        <taxon>Marchantia</taxon>
    </lineage>
</organism>
<dbReference type="InterPro" id="IPR004182">
    <property type="entry name" value="GRAM"/>
</dbReference>